<dbReference type="PANTHER" id="PTHR16305">
    <property type="entry name" value="TESTICULAR SOLUBLE ADENYLYL CYCLASE"/>
    <property type="match status" value="1"/>
</dbReference>
<reference evidence="4 5" key="1">
    <citation type="submission" date="2020-08" db="EMBL/GenBank/DDBJ databases">
        <title>Genomic Encyclopedia of Type Strains, Phase IV (KMG-IV): sequencing the most valuable type-strain genomes for metagenomic binning, comparative biology and taxonomic classification.</title>
        <authorList>
            <person name="Goeker M."/>
        </authorList>
    </citation>
    <scope>NUCLEOTIDE SEQUENCE [LARGE SCALE GENOMIC DNA]</scope>
    <source>
        <strain evidence="4 5">DSM 45615</strain>
    </source>
</reference>
<dbReference type="Pfam" id="PF00196">
    <property type="entry name" value="GerE"/>
    <property type="match status" value="1"/>
</dbReference>
<dbReference type="GO" id="GO:0003677">
    <property type="term" value="F:DNA binding"/>
    <property type="evidence" value="ECO:0007669"/>
    <property type="project" value="UniProtKB-KW"/>
</dbReference>
<protein>
    <submittedName>
        <fullName evidence="4">DNA-binding CsgD family transcriptional regulator/predicted nucleic acid-binding protein</fullName>
    </submittedName>
</protein>
<keyword evidence="5" id="KW-1185">Reference proteome</keyword>
<evidence type="ECO:0000256" key="2">
    <source>
        <dbReference type="ARBA" id="ARBA00022840"/>
    </source>
</evidence>
<dbReference type="GO" id="GO:0004016">
    <property type="term" value="F:adenylate cyclase activity"/>
    <property type="evidence" value="ECO:0007669"/>
    <property type="project" value="TreeGrafter"/>
</dbReference>
<dbReference type="SUPFAM" id="SSF48452">
    <property type="entry name" value="TPR-like"/>
    <property type="match status" value="1"/>
</dbReference>
<dbReference type="PANTHER" id="PTHR16305:SF28">
    <property type="entry name" value="GUANYLATE CYCLASE DOMAIN-CONTAINING PROTEIN"/>
    <property type="match status" value="1"/>
</dbReference>
<evidence type="ECO:0000313" key="5">
    <source>
        <dbReference type="Proteomes" id="UP000578449"/>
    </source>
</evidence>
<dbReference type="InterPro" id="IPR011990">
    <property type="entry name" value="TPR-like_helical_dom_sf"/>
</dbReference>
<feature type="domain" description="HTH luxR-type" evidence="3">
    <location>
        <begin position="820"/>
        <end position="883"/>
    </location>
</feature>
<dbReference type="GO" id="GO:0005524">
    <property type="term" value="F:ATP binding"/>
    <property type="evidence" value="ECO:0007669"/>
    <property type="project" value="UniProtKB-KW"/>
</dbReference>
<dbReference type="InterPro" id="IPR036388">
    <property type="entry name" value="WH-like_DNA-bd_sf"/>
</dbReference>
<accession>A0A840PDD4</accession>
<dbReference type="InterPro" id="IPR027417">
    <property type="entry name" value="P-loop_NTPase"/>
</dbReference>
<dbReference type="InterPro" id="IPR000792">
    <property type="entry name" value="Tscrpt_reg_LuxR_C"/>
</dbReference>
<keyword evidence="4" id="KW-0238">DNA-binding</keyword>
<keyword evidence="2" id="KW-0067">ATP-binding</keyword>
<dbReference type="Gene3D" id="1.25.40.10">
    <property type="entry name" value="Tetratricopeptide repeat domain"/>
    <property type="match status" value="1"/>
</dbReference>
<evidence type="ECO:0000259" key="3">
    <source>
        <dbReference type="PROSITE" id="PS50043"/>
    </source>
</evidence>
<dbReference type="Pfam" id="PF13191">
    <property type="entry name" value="AAA_16"/>
    <property type="match status" value="1"/>
</dbReference>
<dbReference type="GO" id="GO:0005737">
    <property type="term" value="C:cytoplasm"/>
    <property type="evidence" value="ECO:0007669"/>
    <property type="project" value="TreeGrafter"/>
</dbReference>
<dbReference type="SUPFAM" id="SSF52540">
    <property type="entry name" value="P-loop containing nucleoside triphosphate hydrolases"/>
    <property type="match status" value="1"/>
</dbReference>
<dbReference type="Gene3D" id="3.40.50.300">
    <property type="entry name" value="P-loop containing nucleotide triphosphate hydrolases"/>
    <property type="match status" value="1"/>
</dbReference>
<dbReference type="Gene3D" id="1.10.10.10">
    <property type="entry name" value="Winged helix-like DNA-binding domain superfamily/Winged helix DNA-binding domain"/>
    <property type="match status" value="1"/>
</dbReference>
<dbReference type="PRINTS" id="PR00038">
    <property type="entry name" value="HTHLUXR"/>
</dbReference>
<dbReference type="GO" id="GO:0006355">
    <property type="term" value="P:regulation of DNA-templated transcription"/>
    <property type="evidence" value="ECO:0007669"/>
    <property type="project" value="InterPro"/>
</dbReference>
<comment type="caution">
    <text evidence="4">The sequence shown here is derived from an EMBL/GenBank/DDBJ whole genome shotgun (WGS) entry which is preliminary data.</text>
</comment>
<dbReference type="InterPro" id="IPR016032">
    <property type="entry name" value="Sig_transdc_resp-reg_C-effctor"/>
</dbReference>
<dbReference type="InterPro" id="IPR041664">
    <property type="entry name" value="AAA_16"/>
</dbReference>
<evidence type="ECO:0000313" key="4">
    <source>
        <dbReference type="EMBL" id="MBB5136736.1"/>
    </source>
</evidence>
<evidence type="ECO:0000256" key="1">
    <source>
        <dbReference type="ARBA" id="ARBA00022741"/>
    </source>
</evidence>
<dbReference type="PROSITE" id="PS50043">
    <property type="entry name" value="HTH_LUXR_2"/>
    <property type="match status" value="1"/>
</dbReference>
<dbReference type="SUPFAM" id="SSF46894">
    <property type="entry name" value="C-terminal effector domain of the bipartite response regulators"/>
    <property type="match status" value="1"/>
</dbReference>
<dbReference type="EMBL" id="JACHGN010000015">
    <property type="protein sequence ID" value="MBB5136736.1"/>
    <property type="molecule type" value="Genomic_DNA"/>
</dbReference>
<organism evidence="4 5">
    <name type="scientific">Thermocatellispora tengchongensis</name>
    <dbReference type="NCBI Taxonomy" id="1073253"/>
    <lineage>
        <taxon>Bacteria</taxon>
        <taxon>Bacillati</taxon>
        <taxon>Actinomycetota</taxon>
        <taxon>Actinomycetes</taxon>
        <taxon>Streptosporangiales</taxon>
        <taxon>Streptosporangiaceae</taxon>
        <taxon>Thermocatellispora</taxon>
    </lineage>
</organism>
<dbReference type="CDD" id="cd06170">
    <property type="entry name" value="LuxR_C_like"/>
    <property type="match status" value="1"/>
</dbReference>
<dbReference type="Proteomes" id="UP000578449">
    <property type="component" value="Unassembled WGS sequence"/>
</dbReference>
<dbReference type="AlphaFoldDB" id="A0A840PDD4"/>
<keyword evidence="1" id="KW-0547">Nucleotide-binding</keyword>
<proteinExistence type="predicted"/>
<sequence length="883" mass="94179">MRQEDVLGRWPLVGRAVQLDTFDEVLREPRSTGFLIFGPAGVGKSRLAEECAERAVRHGRRVGRAVATAAAASVPLGAIAHLLPAQVDLSDPVAGFAAVARLLSRPGSDSSATVLLIDDIHLLDATSAVLLRQLMDAGVAFLLGTVRSGGPPDTIVTALSGGDAVHQVDLAEFERPEVEILLERVLGGPVGSSTVSQLFTASGGNPLYLRELVAGAVASGALASDGELWEMTSGPLSGTRRLRDLIRSRLSAAPPSSRPVLDLLALCEPLSMARLAQEAAPSTLDRLEQEGLIVVGRERRRTVVRLAHPLYGEVRRADMTAVRRRETLLRHIALLRESGARRREDAIHLATCQLAATGTADTALLAQAAALATHAREYQRALSLLQAVPQDQYDVRLRLLLGKTLYEAGQFARAEAVLSEAQGLAREEPEVVSVAFLRIQNLSWGLGTSYRNLLDIIGDARRHVTTPLGRDVLQVAEAAGCFAVGEFARSIALLEPLRLRDGQRPDVMTWLVAVTTMSAALSFTGRGEEAVDWARRAIAVSEAVDAETYSMTTHEAAHASILSLALTESGRLREARSVSSLAHDTVVQENAGTEHKLLAFHLGRAAWLAGHPAQARRWYAELARASRPHTAILLPMALTGLAASAALQGDLEAAEAALAEHGRLTRPVPVPEEQLGHAWVLAAKGELSQARALLTAAAREAGDRRQLSFEAILLTDVARLGGARDVAERLAEIAEESGGHFYRVRARLAAAFAAQSPGDLLSVAEELETIGADLMAAEAAGTAAAILRRTGDPRAAQAADLRARSLAARCEGASTPALAIEATTAQLTRREREVALLASQGMPSKEIAAKLTVSVRTVDNHLRQVYMKLGIATRRELAARLRG</sequence>
<dbReference type="SMART" id="SM00421">
    <property type="entry name" value="HTH_LUXR"/>
    <property type="match status" value="1"/>
</dbReference>
<dbReference type="RefSeq" id="WP_185053610.1">
    <property type="nucleotide sequence ID" value="NZ_BAABIX010000008.1"/>
</dbReference>
<name>A0A840PDD4_9ACTN</name>
<gene>
    <name evidence="4" type="ORF">HNP84_006487</name>
</gene>
<dbReference type="Pfam" id="PF14559">
    <property type="entry name" value="TPR_19"/>
    <property type="match status" value="1"/>
</dbReference>